<dbReference type="AlphaFoldDB" id="X1EL57"/>
<keyword evidence="1" id="KW-0378">Hydrolase</keyword>
<dbReference type="InterPro" id="IPR050789">
    <property type="entry name" value="Diverse_Enzym_Activities"/>
</dbReference>
<feature type="non-terminal residue" evidence="3">
    <location>
        <position position="1"/>
    </location>
</feature>
<feature type="non-terminal residue" evidence="3">
    <location>
        <position position="262"/>
    </location>
</feature>
<dbReference type="Pfam" id="PF00144">
    <property type="entry name" value="Beta-lactamase"/>
    <property type="match status" value="1"/>
</dbReference>
<dbReference type="EMBL" id="BART01030566">
    <property type="protein sequence ID" value="GAH17874.1"/>
    <property type="molecule type" value="Genomic_DNA"/>
</dbReference>
<gene>
    <name evidence="3" type="ORF">S01H4_53322</name>
</gene>
<evidence type="ECO:0000259" key="2">
    <source>
        <dbReference type="Pfam" id="PF00144"/>
    </source>
</evidence>
<feature type="domain" description="Beta-lactamase-related" evidence="2">
    <location>
        <begin position="1"/>
        <end position="224"/>
    </location>
</feature>
<dbReference type="InterPro" id="IPR012338">
    <property type="entry name" value="Beta-lactam/transpept-like"/>
</dbReference>
<name>X1EL57_9ZZZZ</name>
<dbReference type="InterPro" id="IPR001466">
    <property type="entry name" value="Beta-lactam-related"/>
</dbReference>
<dbReference type="Gene3D" id="3.40.710.10">
    <property type="entry name" value="DD-peptidase/beta-lactamase superfamily"/>
    <property type="match status" value="1"/>
</dbReference>
<sequence>SITKVMVTLPLLFKLVEEGRLHLDDRIINYIPEFGTNQEKEKVTLRNLLNFTGGIPLYDPVGCEEAALKGEIKRAWDLHYNQELACQPGAKVLYSDVSCRILGKLLERVIEKPLSLAAKEWIFDPLGMKNTMFNPQEKENCAATGKSDNGRLLRGELTQDLEHYLGEVLGSDGLFSTAKDMFIFSQMILNKGIYKGQRILGEITVNKMTEGVTNSGVYESPTSYLHYILSGPKTWFWEYAFSHNSFFGDLVSKKAIGKMGGA</sequence>
<accession>X1EL57</accession>
<dbReference type="PANTHER" id="PTHR43283:SF11">
    <property type="entry name" value="BETA-LACTAMASE-RELATED DOMAIN-CONTAINING PROTEIN"/>
    <property type="match status" value="1"/>
</dbReference>
<comment type="caution">
    <text evidence="3">The sequence shown here is derived from an EMBL/GenBank/DDBJ whole genome shotgun (WGS) entry which is preliminary data.</text>
</comment>
<organism evidence="3">
    <name type="scientific">marine sediment metagenome</name>
    <dbReference type="NCBI Taxonomy" id="412755"/>
    <lineage>
        <taxon>unclassified sequences</taxon>
        <taxon>metagenomes</taxon>
        <taxon>ecological metagenomes</taxon>
    </lineage>
</organism>
<evidence type="ECO:0000256" key="1">
    <source>
        <dbReference type="ARBA" id="ARBA00022801"/>
    </source>
</evidence>
<dbReference type="PANTHER" id="PTHR43283">
    <property type="entry name" value="BETA-LACTAMASE-RELATED"/>
    <property type="match status" value="1"/>
</dbReference>
<dbReference type="GO" id="GO:0016787">
    <property type="term" value="F:hydrolase activity"/>
    <property type="evidence" value="ECO:0007669"/>
    <property type="project" value="UniProtKB-KW"/>
</dbReference>
<protein>
    <recommendedName>
        <fullName evidence="2">Beta-lactamase-related domain-containing protein</fullName>
    </recommendedName>
</protein>
<reference evidence="3" key="1">
    <citation type="journal article" date="2014" name="Front. Microbiol.">
        <title>High frequency of phylogenetically diverse reductive dehalogenase-homologous genes in deep subseafloor sedimentary metagenomes.</title>
        <authorList>
            <person name="Kawai M."/>
            <person name="Futagami T."/>
            <person name="Toyoda A."/>
            <person name="Takaki Y."/>
            <person name="Nishi S."/>
            <person name="Hori S."/>
            <person name="Arai W."/>
            <person name="Tsubouchi T."/>
            <person name="Morono Y."/>
            <person name="Uchiyama I."/>
            <person name="Ito T."/>
            <person name="Fujiyama A."/>
            <person name="Inagaki F."/>
            <person name="Takami H."/>
        </authorList>
    </citation>
    <scope>NUCLEOTIDE SEQUENCE</scope>
    <source>
        <strain evidence="3">Expedition CK06-06</strain>
    </source>
</reference>
<proteinExistence type="predicted"/>
<dbReference type="SUPFAM" id="SSF56601">
    <property type="entry name" value="beta-lactamase/transpeptidase-like"/>
    <property type="match status" value="1"/>
</dbReference>
<evidence type="ECO:0000313" key="3">
    <source>
        <dbReference type="EMBL" id="GAH17874.1"/>
    </source>
</evidence>